<dbReference type="GO" id="GO:0008237">
    <property type="term" value="F:metallopeptidase activity"/>
    <property type="evidence" value="ECO:0007669"/>
    <property type="project" value="UniProtKB-KW"/>
</dbReference>
<feature type="transmembrane region" description="Helical" evidence="1">
    <location>
        <begin position="59"/>
        <end position="78"/>
    </location>
</feature>
<name>A0A6G9GXJ4_9ACTN</name>
<keyword evidence="3" id="KW-0645">Protease</keyword>
<feature type="transmembrane region" description="Helical" evidence="1">
    <location>
        <begin position="27"/>
        <end position="47"/>
    </location>
</feature>
<dbReference type="Proteomes" id="UP000501179">
    <property type="component" value="Chromosome"/>
</dbReference>
<dbReference type="InterPro" id="IPR003675">
    <property type="entry name" value="Rce1/LyrA-like_dom"/>
</dbReference>
<feature type="transmembrane region" description="Helical" evidence="1">
    <location>
        <begin position="107"/>
        <end position="132"/>
    </location>
</feature>
<dbReference type="GO" id="GO:0006508">
    <property type="term" value="P:proteolysis"/>
    <property type="evidence" value="ECO:0007669"/>
    <property type="project" value="UniProtKB-KW"/>
</dbReference>
<dbReference type="KEGG" id="slia:HA039_11930"/>
<reference evidence="3 4" key="1">
    <citation type="submission" date="2020-03" db="EMBL/GenBank/DDBJ databases">
        <title>A novel species.</title>
        <authorList>
            <person name="Gao J."/>
        </authorList>
    </citation>
    <scope>NUCLEOTIDE SEQUENCE [LARGE SCALE GENOMIC DNA]</scope>
    <source>
        <strain evidence="3 4">QMT-12</strain>
    </source>
</reference>
<dbReference type="Pfam" id="PF02517">
    <property type="entry name" value="Rce1-like"/>
    <property type="match status" value="1"/>
</dbReference>
<protein>
    <submittedName>
        <fullName evidence="3">CPBP family intramembrane metalloprotease</fullName>
    </submittedName>
</protein>
<sequence>MSVGSSIPVDASAVLPAEAPEPYRRPVAVGLHLLPGVLFFAGCVIFRPLTEGLGLPDSLGFTLAGLVLVTPFEFAYLVRRGRGRGRSLREAVAASVGFRRKLPVQRLVPLVVALIAFTAVTLAVLSPVSGFLEHHVFEDLPDWMRSGNDDLAHFSTTVAVVALLLNIVGDCVLSPVAEELYYRGHLMARLPTGPVTAAVTGAALFAATHFWEPELVVFVFVVQSVMGLVVRRTGSVRVSVYLHIAVNSITTAMTVAALLS</sequence>
<evidence type="ECO:0000256" key="1">
    <source>
        <dbReference type="SAM" id="Phobius"/>
    </source>
</evidence>
<gene>
    <name evidence="3" type="ORF">HA039_11930</name>
</gene>
<keyword evidence="1" id="KW-1133">Transmembrane helix</keyword>
<dbReference type="RefSeq" id="WP_167027894.1">
    <property type="nucleotide sequence ID" value="NZ_CP050177.1"/>
</dbReference>
<dbReference type="AlphaFoldDB" id="A0A6G9GXJ4"/>
<evidence type="ECO:0000259" key="2">
    <source>
        <dbReference type="Pfam" id="PF02517"/>
    </source>
</evidence>
<feature type="transmembrane region" description="Helical" evidence="1">
    <location>
        <begin position="215"/>
        <end position="231"/>
    </location>
</feature>
<evidence type="ECO:0000313" key="4">
    <source>
        <dbReference type="Proteomes" id="UP000501179"/>
    </source>
</evidence>
<feature type="transmembrane region" description="Helical" evidence="1">
    <location>
        <begin position="186"/>
        <end position="209"/>
    </location>
</feature>
<dbReference type="EMBL" id="CP050177">
    <property type="protein sequence ID" value="QIQ02945.1"/>
    <property type="molecule type" value="Genomic_DNA"/>
</dbReference>
<organism evidence="3 4">
    <name type="scientific">Streptomyces liangshanensis</name>
    <dbReference type="NCBI Taxonomy" id="2717324"/>
    <lineage>
        <taxon>Bacteria</taxon>
        <taxon>Bacillati</taxon>
        <taxon>Actinomycetota</taxon>
        <taxon>Actinomycetes</taxon>
        <taxon>Kitasatosporales</taxon>
        <taxon>Streptomycetaceae</taxon>
        <taxon>Streptomyces</taxon>
    </lineage>
</organism>
<feature type="transmembrane region" description="Helical" evidence="1">
    <location>
        <begin position="152"/>
        <end position="174"/>
    </location>
</feature>
<feature type="domain" description="CAAX prenyl protease 2/Lysostaphin resistance protein A-like" evidence="2">
    <location>
        <begin position="163"/>
        <end position="248"/>
    </location>
</feature>
<feature type="transmembrane region" description="Helical" evidence="1">
    <location>
        <begin position="238"/>
        <end position="259"/>
    </location>
</feature>
<keyword evidence="3" id="KW-0482">Metalloprotease</keyword>
<dbReference type="GO" id="GO:0004175">
    <property type="term" value="F:endopeptidase activity"/>
    <property type="evidence" value="ECO:0007669"/>
    <property type="project" value="UniProtKB-ARBA"/>
</dbReference>
<accession>A0A6G9GXJ4</accession>
<keyword evidence="4" id="KW-1185">Reference proteome</keyword>
<keyword evidence="1" id="KW-0812">Transmembrane</keyword>
<proteinExistence type="predicted"/>
<evidence type="ECO:0000313" key="3">
    <source>
        <dbReference type="EMBL" id="QIQ02945.1"/>
    </source>
</evidence>
<keyword evidence="1" id="KW-0472">Membrane</keyword>
<dbReference type="GO" id="GO:0080120">
    <property type="term" value="P:CAAX-box protein maturation"/>
    <property type="evidence" value="ECO:0007669"/>
    <property type="project" value="UniProtKB-ARBA"/>
</dbReference>
<keyword evidence="3" id="KW-0378">Hydrolase</keyword>